<dbReference type="KEGG" id="asd:AS9A_0404"/>
<evidence type="ECO:0000313" key="2">
    <source>
        <dbReference type="EMBL" id="AEF38863.1"/>
    </source>
</evidence>
<dbReference type="PANTHER" id="PTHR43433:SF5">
    <property type="entry name" value="AB HYDROLASE-1 DOMAIN-CONTAINING PROTEIN"/>
    <property type="match status" value="1"/>
</dbReference>
<dbReference type="Gene3D" id="3.40.50.1820">
    <property type="entry name" value="alpha/beta hydrolase"/>
    <property type="match status" value="1"/>
</dbReference>
<accession>F6EHR5</accession>
<dbReference type="HOGENOM" id="CLU_020336_0_1_11"/>
<dbReference type="InterPro" id="IPR029058">
    <property type="entry name" value="AB_hydrolase_fold"/>
</dbReference>
<organism evidence="2 3">
    <name type="scientific">Hoyosella subflava (strain DSM 45089 / JCM 17490 / NBRC 109087 / DQS3-9A1)</name>
    <name type="common">Amycolicicoccus subflavus</name>
    <dbReference type="NCBI Taxonomy" id="443218"/>
    <lineage>
        <taxon>Bacteria</taxon>
        <taxon>Bacillati</taxon>
        <taxon>Actinomycetota</taxon>
        <taxon>Actinomycetes</taxon>
        <taxon>Mycobacteriales</taxon>
        <taxon>Hoyosellaceae</taxon>
        <taxon>Hoyosella</taxon>
    </lineage>
</organism>
<dbReference type="OrthoDB" id="8957634at2"/>
<name>F6EHR5_HOYSD</name>
<dbReference type="InterPro" id="IPR000073">
    <property type="entry name" value="AB_hydrolase_1"/>
</dbReference>
<dbReference type="Proteomes" id="UP000009235">
    <property type="component" value="Chromosome"/>
</dbReference>
<keyword evidence="3" id="KW-1185">Reference proteome</keyword>
<sequence>MSNRSTETDNVPHKAGTATTRSIRIAYEEFGAADAPPIVLIMGFGAQLTLWPTELCESLAREGFRVIRFDNRDIGLSTKFDGMRVDGSFLARMVRSQLGIPSSVPYTLHDMAADTRNFLDALGIEQAHLVGASMGGMITQLVAATYPARVASASIVFSSTNERFLPPPAPTALKALLTAPPKNATVDEMVEHSARNFQVLGGPAFPRDRDELRELSRTQIERSYYPQGMVRQLAAVLGTGSLRPYAQRIKAPTTVIHGTADPLLRPACGRAVARAIPGAQLRMIEGMGHDLPAAVTPRLASEILQNTARSAENA</sequence>
<dbReference type="GO" id="GO:0046503">
    <property type="term" value="P:glycerolipid catabolic process"/>
    <property type="evidence" value="ECO:0007669"/>
    <property type="project" value="TreeGrafter"/>
</dbReference>
<dbReference type="GO" id="GO:0004806">
    <property type="term" value="F:triacylglycerol lipase activity"/>
    <property type="evidence" value="ECO:0007669"/>
    <property type="project" value="TreeGrafter"/>
</dbReference>
<dbReference type="Pfam" id="PF00561">
    <property type="entry name" value="Abhydrolase_1"/>
    <property type="match status" value="1"/>
</dbReference>
<proteinExistence type="predicted"/>
<dbReference type="SUPFAM" id="SSF53474">
    <property type="entry name" value="alpha/beta-Hydrolases"/>
    <property type="match status" value="1"/>
</dbReference>
<dbReference type="InterPro" id="IPR050471">
    <property type="entry name" value="AB_hydrolase"/>
</dbReference>
<dbReference type="PANTHER" id="PTHR43433">
    <property type="entry name" value="HYDROLASE, ALPHA/BETA FOLD FAMILY PROTEIN"/>
    <property type="match status" value="1"/>
</dbReference>
<dbReference type="STRING" id="443218.AS9A_0404"/>
<dbReference type="EMBL" id="CP002786">
    <property type="protein sequence ID" value="AEF38863.1"/>
    <property type="molecule type" value="Genomic_DNA"/>
</dbReference>
<evidence type="ECO:0000313" key="3">
    <source>
        <dbReference type="Proteomes" id="UP000009235"/>
    </source>
</evidence>
<gene>
    <name evidence="2" type="ordered locus">AS9A_0404</name>
</gene>
<dbReference type="eggNOG" id="COG0596">
    <property type="taxonomic scope" value="Bacteria"/>
</dbReference>
<protein>
    <submittedName>
        <fullName evidence="2">Putative lipase/esterase LipG</fullName>
    </submittedName>
</protein>
<dbReference type="AlphaFoldDB" id="F6EHR5"/>
<reference evidence="2 3" key="1">
    <citation type="journal article" date="2011" name="J. Bacteriol.">
        <title>Complete genome sequence of Amycolicicoccus subflavus DQS3-9A1T, an actinomycete isolated from crude oil-polluted soil.</title>
        <authorList>
            <person name="Cai M."/>
            <person name="Chen W.M."/>
            <person name="Nie Y."/>
            <person name="Chi C.Q."/>
            <person name="Wang Y.N."/>
            <person name="Tang Y.Q."/>
            <person name="Li G.Y."/>
            <person name="Wu X.L."/>
        </authorList>
    </citation>
    <scope>NUCLEOTIDE SEQUENCE [LARGE SCALE GENOMIC DNA]</scope>
    <source>
        <strain evidence="3">DSM 45089 / DQS3-9A1</strain>
    </source>
</reference>
<feature type="domain" description="AB hydrolase-1" evidence="1">
    <location>
        <begin position="36"/>
        <end position="290"/>
    </location>
</feature>
<dbReference type="RefSeq" id="WP_013805214.1">
    <property type="nucleotide sequence ID" value="NC_015564.1"/>
</dbReference>
<evidence type="ECO:0000259" key="1">
    <source>
        <dbReference type="Pfam" id="PF00561"/>
    </source>
</evidence>